<evidence type="ECO:0000313" key="1">
    <source>
        <dbReference type="EMBL" id="MBZ7986850.1"/>
    </source>
</evidence>
<reference evidence="1 2" key="1">
    <citation type="submission" date="2020-07" db="EMBL/GenBank/DDBJ databases">
        <title>Transfer of Campylobacter canadensis to the novel genus Avispirillum gen. nov., that also includes two novel species recovered from migratory waterfowl: Avispirillum anseris sp. nov. and Avispirillum brantae sp. nov.</title>
        <authorList>
            <person name="Miller W.G."/>
            <person name="Chapman M.H."/>
            <person name="Yee E."/>
            <person name="Inglis G.D."/>
        </authorList>
    </citation>
    <scope>NUCLEOTIDE SEQUENCE [LARGE SCALE GENOMIC DNA]</scope>
    <source>
        <strain evidence="1 2">L283</strain>
    </source>
</reference>
<proteinExistence type="predicted"/>
<keyword evidence="2" id="KW-1185">Reference proteome</keyword>
<accession>A0ABS7WQ09</accession>
<organism evidence="1 2">
    <name type="scientific">Campylobacter canadensis</name>
    <dbReference type="NCBI Taxonomy" id="449520"/>
    <lineage>
        <taxon>Bacteria</taxon>
        <taxon>Pseudomonadati</taxon>
        <taxon>Campylobacterota</taxon>
        <taxon>Epsilonproteobacteria</taxon>
        <taxon>Campylobacterales</taxon>
        <taxon>Campylobacteraceae</taxon>
        <taxon>Campylobacter</taxon>
    </lineage>
</organism>
<sequence>MIDEIMQKAREFDDEYFQNENFLRMILSKENSFENKEKIQDFLEFLANSKNKARKSGE</sequence>
<gene>
    <name evidence="1" type="ORF">AVCANL283_01790</name>
</gene>
<protein>
    <submittedName>
        <fullName evidence="1">Uncharacterized protein</fullName>
    </submittedName>
</protein>
<evidence type="ECO:0000313" key="2">
    <source>
        <dbReference type="Proteomes" id="UP000786183"/>
    </source>
</evidence>
<name>A0ABS7WQ09_9BACT</name>
<dbReference type="Proteomes" id="UP000786183">
    <property type="component" value="Unassembled WGS sequence"/>
</dbReference>
<dbReference type="RefSeq" id="WP_172230825.1">
    <property type="nucleotide sequence ID" value="NZ_CP035946.1"/>
</dbReference>
<dbReference type="EMBL" id="JACGBB010000003">
    <property type="protein sequence ID" value="MBZ7986850.1"/>
    <property type="molecule type" value="Genomic_DNA"/>
</dbReference>
<comment type="caution">
    <text evidence="1">The sequence shown here is derived from an EMBL/GenBank/DDBJ whole genome shotgun (WGS) entry which is preliminary data.</text>
</comment>